<reference evidence="1 2" key="1">
    <citation type="submission" date="2021-12" db="EMBL/GenBank/DDBJ databases">
        <title>Genome sequencing of bacteria with rrn-lacking chromosome and rrn-plasmid.</title>
        <authorList>
            <person name="Anda M."/>
            <person name="Iwasaki W."/>
        </authorList>
    </citation>
    <scope>NUCLEOTIDE SEQUENCE [LARGE SCALE GENOMIC DNA]</scope>
    <source>
        <strain evidence="1 2">NBRC 101262</strain>
    </source>
</reference>
<evidence type="ECO:0000313" key="1">
    <source>
        <dbReference type="EMBL" id="BDC98560.1"/>
    </source>
</evidence>
<name>A0ABM7VCA5_9BACT</name>
<sequence>MKQIKTIIFDFGAVLLDISLQRAIEAFSQLSGKPVAVLSESIYETDLFNAHEKGQLSNTDFLNRLSAQLGVEVPHQVLIDHWNKVLVDLPKERLEMVQSLRENYRVLLLSNTNAIHVAQFDGMVNQHGFEGGMHAMFDKVYYSNEIGMRKPDPAIFEYVVEQENIDLSEMLFVDDNEANCKTCRALGWQVEQMKPNSGDFSFFADYGIQY</sequence>
<dbReference type="PANTHER" id="PTHR43611">
    <property type="entry name" value="ALPHA-D-GLUCOSE 1-PHOSPHATE PHOSPHATASE"/>
    <property type="match status" value="1"/>
</dbReference>
<dbReference type="PANTHER" id="PTHR43611:SF3">
    <property type="entry name" value="FLAVIN MONONUCLEOTIDE HYDROLASE 1, CHLOROPLATIC"/>
    <property type="match status" value="1"/>
</dbReference>
<dbReference type="NCBIfam" id="TIGR01549">
    <property type="entry name" value="HAD-SF-IA-v1"/>
    <property type="match status" value="1"/>
</dbReference>
<dbReference type="InterPro" id="IPR023198">
    <property type="entry name" value="PGP-like_dom2"/>
</dbReference>
<evidence type="ECO:0000313" key="2">
    <source>
        <dbReference type="Proteomes" id="UP001354989"/>
    </source>
</evidence>
<dbReference type="InterPro" id="IPR006439">
    <property type="entry name" value="HAD-SF_hydro_IA"/>
</dbReference>
<dbReference type="InterPro" id="IPR023214">
    <property type="entry name" value="HAD_sf"/>
</dbReference>
<keyword evidence="2" id="KW-1185">Reference proteome</keyword>
<protein>
    <submittedName>
        <fullName evidence="1">Haloacid dehalogenase</fullName>
    </submittedName>
</protein>
<proteinExistence type="predicted"/>
<organism evidence="1 2">
    <name type="scientific">Persicobacter psychrovividus</name>
    <dbReference type="NCBI Taxonomy" id="387638"/>
    <lineage>
        <taxon>Bacteria</taxon>
        <taxon>Pseudomonadati</taxon>
        <taxon>Bacteroidota</taxon>
        <taxon>Cytophagia</taxon>
        <taxon>Cytophagales</taxon>
        <taxon>Persicobacteraceae</taxon>
        <taxon>Persicobacter</taxon>
    </lineage>
</organism>
<dbReference type="Pfam" id="PF00702">
    <property type="entry name" value="Hydrolase"/>
    <property type="match status" value="1"/>
</dbReference>
<dbReference type="SFLD" id="SFLDS00003">
    <property type="entry name" value="Haloacid_Dehalogenase"/>
    <property type="match status" value="1"/>
</dbReference>
<dbReference type="InterPro" id="IPR036412">
    <property type="entry name" value="HAD-like_sf"/>
</dbReference>
<dbReference type="Gene3D" id="3.40.50.1000">
    <property type="entry name" value="HAD superfamily/HAD-like"/>
    <property type="match status" value="1"/>
</dbReference>
<dbReference type="Gene3D" id="1.10.150.240">
    <property type="entry name" value="Putative phosphatase, domain 2"/>
    <property type="match status" value="1"/>
</dbReference>
<dbReference type="SUPFAM" id="SSF56784">
    <property type="entry name" value="HAD-like"/>
    <property type="match status" value="1"/>
</dbReference>
<dbReference type="Proteomes" id="UP001354989">
    <property type="component" value="Chromosome"/>
</dbReference>
<dbReference type="RefSeq" id="WP_338397738.1">
    <property type="nucleotide sequence ID" value="NZ_AP025292.1"/>
</dbReference>
<gene>
    <name evidence="1" type="ORF">PEPS_08410</name>
</gene>
<dbReference type="CDD" id="cd02603">
    <property type="entry name" value="HAD_sEH-N_like"/>
    <property type="match status" value="1"/>
</dbReference>
<dbReference type="EMBL" id="AP025292">
    <property type="protein sequence ID" value="BDC98560.1"/>
    <property type="molecule type" value="Genomic_DNA"/>
</dbReference>
<dbReference type="SFLD" id="SFLDG01129">
    <property type="entry name" value="C1.5:_HAD__Beta-PGM__Phosphata"/>
    <property type="match status" value="1"/>
</dbReference>
<accession>A0ABM7VCA5</accession>
<dbReference type="NCBIfam" id="TIGR01509">
    <property type="entry name" value="HAD-SF-IA-v3"/>
    <property type="match status" value="1"/>
</dbReference>